<comment type="function">
    <text evidence="6">Specifically methylates the N4 position of cytidine in position 1402 (C1402) of 16S rRNA.</text>
</comment>
<dbReference type="HAMAP" id="MF_01007">
    <property type="entry name" value="16SrRNA_methyltr_H"/>
    <property type="match status" value="1"/>
</dbReference>
<dbReference type="GO" id="GO:0071424">
    <property type="term" value="F:rRNA (cytosine-N4-)-methyltransferase activity"/>
    <property type="evidence" value="ECO:0007669"/>
    <property type="project" value="UniProtKB-UniRule"/>
</dbReference>
<reference evidence="7" key="1">
    <citation type="journal article" date="2020" name="mSystems">
        <title>Genome- and Community-Level Interaction Insights into Carbon Utilization and Element Cycling Functions of Hydrothermarchaeota in Hydrothermal Sediment.</title>
        <authorList>
            <person name="Zhou Z."/>
            <person name="Liu Y."/>
            <person name="Xu W."/>
            <person name="Pan J."/>
            <person name="Luo Z.H."/>
            <person name="Li M."/>
        </authorList>
    </citation>
    <scope>NUCLEOTIDE SEQUENCE [LARGE SCALE GENOMIC DNA]</scope>
    <source>
        <strain evidence="7">SpSt-767</strain>
    </source>
</reference>
<dbReference type="GO" id="GO:0070475">
    <property type="term" value="P:rRNA base methylation"/>
    <property type="evidence" value="ECO:0007669"/>
    <property type="project" value="UniProtKB-UniRule"/>
</dbReference>
<comment type="caution">
    <text evidence="7">The sequence shown here is derived from an EMBL/GenBank/DDBJ whole genome shotgun (WGS) entry which is preliminary data.</text>
</comment>
<keyword evidence="2 6" id="KW-0698">rRNA processing</keyword>
<gene>
    <name evidence="6 7" type="primary">rsmH</name>
    <name evidence="7" type="ORF">ENV52_08275</name>
</gene>
<organism evidence="7">
    <name type="scientific">Desulfobacca acetoxidans</name>
    <dbReference type="NCBI Taxonomy" id="60893"/>
    <lineage>
        <taxon>Bacteria</taxon>
        <taxon>Pseudomonadati</taxon>
        <taxon>Thermodesulfobacteriota</taxon>
        <taxon>Desulfobaccia</taxon>
        <taxon>Desulfobaccales</taxon>
        <taxon>Desulfobaccaceae</taxon>
        <taxon>Desulfobacca</taxon>
    </lineage>
</organism>
<feature type="binding site" evidence="6">
    <location>
        <position position="94"/>
    </location>
    <ligand>
        <name>S-adenosyl-L-methionine</name>
        <dbReference type="ChEBI" id="CHEBI:59789"/>
    </ligand>
</feature>
<evidence type="ECO:0000256" key="2">
    <source>
        <dbReference type="ARBA" id="ARBA00022552"/>
    </source>
</evidence>
<evidence type="ECO:0000313" key="7">
    <source>
        <dbReference type="EMBL" id="HHS29681.1"/>
    </source>
</evidence>
<comment type="subcellular location">
    <subcellularLocation>
        <location evidence="6">Cytoplasm</location>
    </subcellularLocation>
</comment>
<accession>A0A7V6DPZ4</accession>
<dbReference type="GO" id="GO:0005737">
    <property type="term" value="C:cytoplasm"/>
    <property type="evidence" value="ECO:0007669"/>
    <property type="project" value="UniProtKB-SubCell"/>
</dbReference>
<dbReference type="SUPFAM" id="SSF53335">
    <property type="entry name" value="S-adenosyl-L-methionine-dependent methyltransferases"/>
    <property type="match status" value="1"/>
</dbReference>
<comment type="catalytic activity">
    <reaction evidence="6">
        <text>cytidine(1402) in 16S rRNA + S-adenosyl-L-methionine = N(4)-methylcytidine(1402) in 16S rRNA + S-adenosyl-L-homocysteine + H(+)</text>
        <dbReference type="Rhea" id="RHEA:42928"/>
        <dbReference type="Rhea" id="RHEA-COMP:10286"/>
        <dbReference type="Rhea" id="RHEA-COMP:10287"/>
        <dbReference type="ChEBI" id="CHEBI:15378"/>
        <dbReference type="ChEBI" id="CHEBI:57856"/>
        <dbReference type="ChEBI" id="CHEBI:59789"/>
        <dbReference type="ChEBI" id="CHEBI:74506"/>
        <dbReference type="ChEBI" id="CHEBI:82748"/>
        <dbReference type="EC" id="2.1.1.199"/>
    </reaction>
</comment>
<feature type="binding site" evidence="6">
    <location>
        <position position="72"/>
    </location>
    <ligand>
        <name>S-adenosyl-L-methionine</name>
        <dbReference type="ChEBI" id="CHEBI:59789"/>
    </ligand>
</feature>
<evidence type="ECO:0000256" key="3">
    <source>
        <dbReference type="ARBA" id="ARBA00022603"/>
    </source>
</evidence>
<dbReference type="AlphaFoldDB" id="A0A7V6DPZ4"/>
<dbReference type="Gene3D" id="1.10.150.170">
    <property type="entry name" value="Putative methyltransferase TM0872, insert domain"/>
    <property type="match status" value="1"/>
</dbReference>
<evidence type="ECO:0000256" key="6">
    <source>
        <dbReference type="HAMAP-Rule" id="MF_01007"/>
    </source>
</evidence>
<dbReference type="PANTHER" id="PTHR11265:SF0">
    <property type="entry name" value="12S RRNA N4-METHYLCYTIDINE METHYLTRANSFERASE"/>
    <property type="match status" value="1"/>
</dbReference>
<dbReference type="Gene3D" id="3.40.50.150">
    <property type="entry name" value="Vaccinia Virus protein VP39"/>
    <property type="match status" value="1"/>
</dbReference>
<dbReference type="SUPFAM" id="SSF81799">
    <property type="entry name" value="Putative methyltransferase TM0872, insert domain"/>
    <property type="match status" value="1"/>
</dbReference>
<evidence type="ECO:0000256" key="5">
    <source>
        <dbReference type="ARBA" id="ARBA00022691"/>
    </source>
</evidence>
<dbReference type="NCBIfam" id="TIGR00006">
    <property type="entry name" value="16S rRNA (cytosine(1402)-N(4))-methyltransferase RsmH"/>
    <property type="match status" value="1"/>
</dbReference>
<name>A0A7V6DPZ4_9BACT</name>
<dbReference type="PANTHER" id="PTHR11265">
    <property type="entry name" value="S-ADENOSYL-METHYLTRANSFERASE MRAW"/>
    <property type="match status" value="1"/>
</dbReference>
<dbReference type="InterPro" id="IPR029063">
    <property type="entry name" value="SAM-dependent_MTases_sf"/>
</dbReference>
<keyword evidence="6" id="KW-0963">Cytoplasm</keyword>
<feature type="binding site" evidence="6">
    <location>
        <begin position="25"/>
        <end position="27"/>
    </location>
    <ligand>
        <name>S-adenosyl-L-methionine</name>
        <dbReference type="ChEBI" id="CHEBI:59789"/>
    </ligand>
</feature>
<evidence type="ECO:0000256" key="4">
    <source>
        <dbReference type="ARBA" id="ARBA00022679"/>
    </source>
</evidence>
<dbReference type="EC" id="2.1.1.199" evidence="6"/>
<keyword evidence="5 6" id="KW-0949">S-adenosyl-L-methionine</keyword>
<evidence type="ECO:0000256" key="1">
    <source>
        <dbReference type="ARBA" id="ARBA00010396"/>
    </source>
</evidence>
<comment type="caution">
    <text evidence="6">Lacks conserved residue(s) required for the propagation of feature annotation.</text>
</comment>
<keyword evidence="3 6" id="KW-0489">Methyltransferase</keyword>
<dbReference type="InterPro" id="IPR002903">
    <property type="entry name" value="RsmH"/>
</dbReference>
<dbReference type="EMBL" id="DTGR01000134">
    <property type="protein sequence ID" value="HHS29681.1"/>
    <property type="molecule type" value="Genomic_DNA"/>
</dbReference>
<feature type="binding site" evidence="6">
    <location>
        <position position="45"/>
    </location>
    <ligand>
        <name>S-adenosyl-L-methionine</name>
        <dbReference type="ChEBI" id="CHEBI:59789"/>
    </ligand>
</feature>
<proteinExistence type="inferred from homology"/>
<comment type="similarity">
    <text evidence="1 6">Belongs to the methyltransferase superfamily. RsmH family.</text>
</comment>
<keyword evidence="4 6" id="KW-0808">Transferase</keyword>
<sequence>MVREVLAGLVVRPDRLYVDGTLGEGGHAVAILSRITGVGELWGFDRDPEVLQTAATRLAPFTSHFRLFHLSYGQVGRILEETGRPGGAAGILLDLGLSSFSLQSSGRGFSFQVDEPLDMRFDPEGDTPTAARLLNTLPQKELARIFREYGEEPRARILARRVCEARRQRPWRTTAQLAAMVQEVVGARGGRSRVHPATRVFQALRIAVNGELAELDRFLDGAPHWLMPGGRLVIISYHSLEDRRVKQRFLAWEKAGLMRRLTKKPLTPSAEEVRQNPRARSAKLRLAEKI</sequence>
<dbReference type="Pfam" id="PF01795">
    <property type="entry name" value="Methyltransf_5"/>
    <property type="match status" value="1"/>
</dbReference>
<dbReference type="PIRSF" id="PIRSF004486">
    <property type="entry name" value="MraW"/>
    <property type="match status" value="1"/>
</dbReference>
<dbReference type="InterPro" id="IPR023397">
    <property type="entry name" value="SAM-dep_MeTrfase_MraW_recog"/>
</dbReference>
<protein>
    <recommendedName>
        <fullName evidence="6">Ribosomal RNA small subunit methyltransferase H</fullName>
        <ecNumber evidence="6">2.1.1.199</ecNumber>
    </recommendedName>
    <alternativeName>
        <fullName evidence="6">16S rRNA m(4)C1402 methyltransferase</fullName>
    </alternativeName>
    <alternativeName>
        <fullName evidence="6">rRNA (cytosine-N(4)-)-methyltransferase RsmH</fullName>
    </alternativeName>
</protein>